<keyword evidence="1" id="KW-1133">Transmembrane helix</keyword>
<keyword evidence="3" id="KW-1185">Reference proteome</keyword>
<organism evidence="2 3">
    <name type="scientific">Metabacillus bambusae</name>
    <dbReference type="NCBI Taxonomy" id="2795218"/>
    <lineage>
        <taxon>Bacteria</taxon>
        <taxon>Bacillati</taxon>
        <taxon>Bacillota</taxon>
        <taxon>Bacilli</taxon>
        <taxon>Bacillales</taxon>
        <taxon>Bacillaceae</taxon>
        <taxon>Metabacillus</taxon>
    </lineage>
</organism>
<keyword evidence="1" id="KW-0472">Membrane</keyword>
<dbReference type="Proteomes" id="UP000663981">
    <property type="component" value="Unassembled WGS sequence"/>
</dbReference>
<sequence length="340" mass="38703">MAEQKKVRLTSGELSQLWIQFMNDSASICLLSYFLNKVEDAEIKPIIEYSLKLSNDHVNKITSIFTEENSAIPHGFKIDEDVELNAPRLFSDSYVLYFIHKMAKIGLTAYSMSLSVAVRSDITSYYKECMTESMDLYEKSKDVLLEKGLYTRSPYISYPKNVGYVKKQGFMLDFIGDKRPLTALEITNLYSNIQRNALGIATLIGFCQVATSKDVTNFITKGIEIAKKHIEECALKLKESNIPAPLTWDSEVTDSTEYTLSEKIIMFYTAALIAMSIGYYGFSVTSSPRVDLERMYNSFISDIQRFAEDGANIMIKNSWLEEPPSSVDRDELARKNYNEK</sequence>
<dbReference type="Gene3D" id="1.20.1260.10">
    <property type="match status" value="2"/>
</dbReference>
<name>A0ABS3N790_9BACI</name>
<dbReference type="InterPro" id="IPR012347">
    <property type="entry name" value="Ferritin-like"/>
</dbReference>
<dbReference type="InterPro" id="IPR021617">
    <property type="entry name" value="DUF3231"/>
</dbReference>
<dbReference type="RefSeq" id="WP_207981029.1">
    <property type="nucleotide sequence ID" value="NZ_JAGDEL010000020.1"/>
</dbReference>
<dbReference type="Pfam" id="PF11553">
    <property type="entry name" value="DUF3231"/>
    <property type="match status" value="2"/>
</dbReference>
<reference evidence="2 3" key="1">
    <citation type="submission" date="2021-03" db="EMBL/GenBank/DDBJ databases">
        <title>Whole genome sequence of Metabacillus bambusae BG109.</title>
        <authorList>
            <person name="Jeong J.W."/>
        </authorList>
    </citation>
    <scope>NUCLEOTIDE SEQUENCE [LARGE SCALE GENOMIC DNA]</scope>
    <source>
        <strain evidence="2 3">BG109</strain>
    </source>
</reference>
<accession>A0ABS3N790</accession>
<evidence type="ECO:0000313" key="2">
    <source>
        <dbReference type="EMBL" id="MBO1514099.1"/>
    </source>
</evidence>
<dbReference type="EMBL" id="JAGDEL010000020">
    <property type="protein sequence ID" value="MBO1514099.1"/>
    <property type="molecule type" value="Genomic_DNA"/>
</dbReference>
<gene>
    <name evidence="2" type="ORF">I7822_20970</name>
</gene>
<evidence type="ECO:0000256" key="1">
    <source>
        <dbReference type="SAM" id="Phobius"/>
    </source>
</evidence>
<proteinExistence type="predicted"/>
<feature type="transmembrane region" description="Helical" evidence="1">
    <location>
        <begin position="265"/>
        <end position="285"/>
    </location>
</feature>
<evidence type="ECO:0000313" key="3">
    <source>
        <dbReference type="Proteomes" id="UP000663981"/>
    </source>
</evidence>
<protein>
    <submittedName>
        <fullName evidence="2">DUF3231 family protein</fullName>
    </submittedName>
</protein>
<keyword evidence="1" id="KW-0812">Transmembrane</keyword>
<comment type="caution">
    <text evidence="2">The sequence shown here is derived from an EMBL/GenBank/DDBJ whole genome shotgun (WGS) entry which is preliminary data.</text>
</comment>